<dbReference type="SUPFAM" id="SSF53474">
    <property type="entry name" value="alpha/beta-Hydrolases"/>
    <property type="match status" value="1"/>
</dbReference>
<dbReference type="InterPro" id="IPR000073">
    <property type="entry name" value="AB_hydrolase_1"/>
</dbReference>
<feature type="non-terminal residue" evidence="2">
    <location>
        <position position="153"/>
    </location>
</feature>
<accession>X0XBT4</accession>
<reference evidence="2" key="1">
    <citation type="journal article" date="2014" name="Front. Microbiol.">
        <title>High frequency of phylogenetically diverse reductive dehalogenase-homologous genes in deep subseafloor sedimentary metagenomes.</title>
        <authorList>
            <person name="Kawai M."/>
            <person name="Futagami T."/>
            <person name="Toyoda A."/>
            <person name="Takaki Y."/>
            <person name="Nishi S."/>
            <person name="Hori S."/>
            <person name="Arai W."/>
            <person name="Tsubouchi T."/>
            <person name="Morono Y."/>
            <person name="Uchiyama I."/>
            <person name="Ito T."/>
            <person name="Fujiyama A."/>
            <person name="Inagaki F."/>
            <person name="Takami H."/>
        </authorList>
    </citation>
    <scope>NUCLEOTIDE SEQUENCE</scope>
    <source>
        <strain evidence="2">Expedition CK06-06</strain>
    </source>
</reference>
<evidence type="ECO:0000259" key="1">
    <source>
        <dbReference type="Pfam" id="PF00561"/>
    </source>
</evidence>
<dbReference type="Pfam" id="PF00561">
    <property type="entry name" value="Abhydrolase_1"/>
    <property type="match status" value="1"/>
</dbReference>
<name>X0XBT4_9ZZZZ</name>
<organism evidence="2">
    <name type="scientific">marine sediment metagenome</name>
    <dbReference type="NCBI Taxonomy" id="412755"/>
    <lineage>
        <taxon>unclassified sequences</taxon>
        <taxon>metagenomes</taxon>
        <taxon>ecological metagenomes</taxon>
    </lineage>
</organism>
<dbReference type="EMBL" id="BARS01044892">
    <property type="protein sequence ID" value="GAG40644.1"/>
    <property type="molecule type" value="Genomic_DNA"/>
</dbReference>
<dbReference type="InterPro" id="IPR029058">
    <property type="entry name" value="AB_hydrolase_fold"/>
</dbReference>
<dbReference type="Gene3D" id="3.40.50.1820">
    <property type="entry name" value="alpha/beta hydrolase"/>
    <property type="match status" value="1"/>
</dbReference>
<gene>
    <name evidence="2" type="ORF">S01H1_67754</name>
</gene>
<feature type="domain" description="AB hydrolase-1" evidence="1">
    <location>
        <begin position="2"/>
        <end position="46"/>
    </location>
</feature>
<evidence type="ECO:0000313" key="2">
    <source>
        <dbReference type="EMBL" id="GAG40644.1"/>
    </source>
</evidence>
<sequence length="153" mass="17256">MLDLRDVTLVGESIGGVLALTVASALPDRVKAVVASNPYDYDRRYADGVRRGNVFANIAIGSYAIPIFGAINAALENRLFLGWVLRGGFYDKRNLPRDLLAEFDRVGRRRGFRYVERKTFAGWRSWNKARALYKNVKAPVTFVYGDHDWSKPA</sequence>
<protein>
    <recommendedName>
        <fullName evidence="1">AB hydrolase-1 domain-containing protein</fullName>
    </recommendedName>
</protein>
<comment type="caution">
    <text evidence="2">The sequence shown here is derived from an EMBL/GenBank/DDBJ whole genome shotgun (WGS) entry which is preliminary data.</text>
</comment>
<proteinExistence type="predicted"/>
<dbReference type="AlphaFoldDB" id="X0XBT4"/>